<dbReference type="AlphaFoldDB" id="A0A914DWQ5"/>
<sequence length="290" mass="33828">MIYSNDNKIEQASKNYEPTSPEQEEEAFEFILELPKIREKFQNFLEDKKLSRDRLVVGDILPDFDDILKEKGCQDFYTRITYIGLMVLSGSIIIGYMNYNDNLPLNSIVLLSLITFAISFYQLTVHMVNRHYDMCDREYEVLPNKKLLELNEMLERELEVLADKFYKFNFWKEHLTPPVDYGENLSNSIWPIIDQLSANVTKDISAFIILLATNESDELRYKHALSLGVNRKANGAQYLKNVQLIDKGQFKSIRGCLKLLTSDLSLLYDAFMKNYSSLNLKLDKNLSNYY</sequence>
<dbReference type="Proteomes" id="UP000887540">
    <property type="component" value="Unplaced"/>
</dbReference>
<dbReference type="WBParaSite" id="ACRNAN_scaffold4190.g10631.t1">
    <property type="protein sequence ID" value="ACRNAN_scaffold4190.g10631.t1"/>
    <property type="gene ID" value="ACRNAN_scaffold4190.g10631"/>
</dbReference>
<reference evidence="5" key="1">
    <citation type="submission" date="2022-11" db="UniProtKB">
        <authorList>
            <consortium name="WormBaseParasite"/>
        </authorList>
    </citation>
    <scope>IDENTIFICATION</scope>
</reference>
<dbReference type="SUPFAM" id="SSF47216">
    <property type="entry name" value="Proteasome activator"/>
    <property type="match status" value="1"/>
</dbReference>
<proteinExistence type="predicted"/>
<protein>
    <submittedName>
        <fullName evidence="5">Proteasome activator PA28 C-terminal domain-containing protein</fullName>
    </submittedName>
</protein>
<accession>A0A914DWQ5</accession>
<dbReference type="InterPro" id="IPR036997">
    <property type="entry name" value="PA28_C_sf"/>
</dbReference>
<evidence type="ECO:0000313" key="5">
    <source>
        <dbReference type="WBParaSite" id="ACRNAN_scaffold4190.g10631.t1"/>
    </source>
</evidence>
<keyword evidence="2" id="KW-0472">Membrane</keyword>
<keyword evidence="4" id="KW-1185">Reference proteome</keyword>
<feature type="domain" description="Proteasome activator PA28 C-terminal" evidence="3">
    <location>
        <begin position="143"/>
        <end position="278"/>
    </location>
</feature>
<evidence type="ECO:0000256" key="2">
    <source>
        <dbReference type="SAM" id="Phobius"/>
    </source>
</evidence>
<feature type="region of interest" description="Disordered" evidence="1">
    <location>
        <begin position="1"/>
        <end position="22"/>
    </location>
</feature>
<dbReference type="InterPro" id="IPR036252">
    <property type="entry name" value="Proteasome_activ_sf"/>
</dbReference>
<name>A0A914DWQ5_9BILA</name>
<dbReference type="InterPro" id="IPR003186">
    <property type="entry name" value="PA28_C"/>
</dbReference>
<dbReference type="Pfam" id="PF02252">
    <property type="entry name" value="PA28_C"/>
    <property type="match status" value="1"/>
</dbReference>
<evidence type="ECO:0000259" key="3">
    <source>
        <dbReference type="Pfam" id="PF02252"/>
    </source>
</evidence>
<keyword evidence="2" id="KW-0812">Transmembrane</keyword>
<dbReference type="Gene3D" id="1.20.120.180">
    <property type="entry name" value="Proteasome activator pa28, C-terminal domain"/>
    <property type="match status" value="1"/>
</dbReference>
<evidence type="ECO:0000256" key="1">
    <source>
        <dbReference type="SAM" id="MobiDB-lite"/>
    </source>
</evidence>
<feature type="compositionally biased region" description="Polar residues" evidence="1">
    <location>
        <begin position="1"/>
        <end position="16"/>
    </location>
</feature>
<dbReference type="GO" id="GO:0008537">
    <property type="term" value="C:proteasome activator complex"/>
    <property type="evidence" value="ECO:0007669"/>
    <property type="project" value="InterPro"/>
</dbReference>
<organism evidence="4 5">
    <name type="scientific">Acrobeloides nanus</name>
    <dbReference type="NCBI Taxonomy" id="290746"/>
    <lineage>
        <taxon>Eukaryota</taxon>
        <taxon>Metazoa</taxon>
        <taxon>Ecdysozoa</taxon>
        <taxon>Nematoda</taxon>
        <taxon>Chromadorea</taxon>
        <taxon>Rhabditida</taxon>
        <taxon>Tylenchina</taxon>
        <taxon>Cephalobomorpha</taxon>
        <taxon>Cephaloboidea</taxon>
        <taxon>Cephalobidae</taxon>
        <taxon>Acrobeloides</taxon>
    </lineage>
</organism>
<feature type="transmembrane region" description="Helical" evidence="2">
    <location>
        <begin position="76"/>
        <end position="97"/>
    </location>
</feature>
<evidence type="ECO:0000313" key="4">
    <source>
        <dbReference type="Proteomes" id="UP000887540"/>
    </source>
</evidence>
<feature type="transmembrane region" description="Helical" evidence="2">
    <location>
        <begin position="103"/>
        <end position="124"/>
    </location>
</feature>
<keyword evidence="2" id="KW-1133">Transmembrane helix</keyword>